<evidence type="ECO:0000313" key="1">
    <source>
        <dbReference type="EMBL" id="KYO48331.1"/>
    </source>
</evidence>
<proteinExistence type="predicted"/>
<accession>A0A151PGU7</accession>
<comment type="caution">
    <text evidence="1">The sequence shown here is derived from an EMBL/GenBank/DDBJ whole genome shotgun (WGS) entry which is preliminary data.</text>
</comment>
<name>A0A151PGU7_ALLMI</name>
<gene>
    <name evidence="1" type="ORF">Y1Q_0024695</name>
</gene>
<organism evidence="1 2">
    <name type="scientific">Alligator mississippiensis</name>
    <name type="common">American alligator</name>
    <dbReference type="NCBI Taxonomy" id="8496"/>
    <lineage>
        <taxon>Eukaryota</taxon>
        <taxon>Metazoa</taxon>
        <taxon>Chordata</taxon>
        <taxon>Craniata</taxon>
        <taxon>Vertebrata</taxon>
        <taxon>Euteleostomi</taxon>
        <taxon>Archelosauria</taxon>
        <taxon>Archosauria</taxon>
        <taxon>Crocodylia</taxon>
        <taxon>Alligatoridae</taxon>
        <taxon>Alligatorinae</taxon>
        <taxon>Alligator</taxon>
    </lineage>
</organism>
<dbReference type="Proteomes" id="UP000050525">
    <property type="component" value="Unassembled WGS sequence"/>
</dbReference>
<reference evidence="1 2" key="1">
    <citation type="journal article" date="2012" name="Genome Biol.">
        <title>Sequencing three crocodilian genomes to illuminate the evolution of archosaurs and amniotes.</title>
        <authorList>
            <person name="St John J.A."/>
            <person name="Braun E.L."/>
            <person name="Isberg S.R."/>
            <person name="Miles L.G."/>
            <person name="Chong A.Y."/>
            <person name="Gongora J."/>
            <person name="Dalzell P."/>
            <person name="Moran C."/>
            <person name="Bed'hom B."/>
            <person name="Abzhanov A."/>
            <person name="Burgess S.C."/>
            <person name="Cooksey A.M."/>
            <person name="Castoe T.A."/>
            <person name="Crawford N.G."/>
            <person name="Densmore L.D."/>
            <person name="Drew J.C."/>
            <person name="Edwards S.V."/>
            <person name="Faircloth B.C."/>
            <person name="Fujita M.K."/>
            <person name="Greenwold M.J."/>
            <person name="Hoffmann F.G."/>
            <person name="Howard J.M."/>
            <person name="Iguchi T."/>
            <person name="Janes D.E."/>
            <person name="Khan S.Y."/>
            <person name="Kohno S."/>
            <person name="de Koning A.J."/>
            <person name="Lance S.L."/>
            <person name="McCarthy F.M."/>
            <person name="McCormack J.E."/>
            <person name="Merchant M.E."/>
            <person name="Peterson D.G."/>
            <person name="Pollock D.D."/>
            <person name="Pourmand N."/>
            <person name="Raney B.J."/>
            <person name="Roessler K.A."/>
            <person name="Sanford J.R."/>
            <person name="Sawyer R.H."/>
            <person name="Schmidt C.J."/>
            <person name="Triplett E.W."/>
            <person name="Tuberville T.D."/>
            <person name="Venegas-Anaya M."/>
            <person name="Howard J.T."/>
            <person name="Jarvis E.D."/>
            <person name="Guillette L.J.Jr."/>
            <person name="Glenn T.C."/>
            <person name="Green R.E."/>
            <person name="Ray D.A."/>
        </authorList>
    </citation>
    <scope>NUCLEOTIDE SEQUENCE [LARGE SCALE GENOMIC DNA]</scope>
    <source>
        <strain evidence="1">KSC_2009_1</strain>
    </source>
</reference>
<dbReference type="EMBL" id="AKHW03000227">
    <property type="protein sequence ID" value="KYO48331.1"/>
    <property type="molecule type" value="Genomic_DNA"/>
</dbReference>
<keyword evidence="2" id="KW-1185">Reference proteome</keyword>
<dbReference type="AlphaFoldDB" id="A0A151PGU7"/>
<sequence length="94" mass="10680">MESALLLQSQAGATLCAPCSSEDKPYWYWRKVTQHADEPLKDSCSQEAVRSLLQKETEVAKNIPTSRTVPWKLTEINCMLISFMPEFLHLQIAP</sequence>
<evidence type="ECO:0000313" key="2">
    <source>
        <dbReference type="Proteomes" id="UP000050525"/>
    </source>
</evidence>
<protein>
    <submittedName>
        <fullName evidence="1">Uncharacterized protein</fullName>
    </submittedName>
</protein>